<sequence length="386" mass="44537">MARHGENIYRRKDGRFEGRYVIGKKANGKTKFGYVFGHHYIEVQQRLIQKKAELLRQGRQAGRQRGDTVKKWMLFWLENALLGSVKDSTYQTYQNQLNRHVLPRLGNLELAELTPNTIHTFLQELQEADLSENTIRGVYRLLVAGLQAAWEEGLIEKNPCKKIRVPRGDCREQRVLTREEQNKLEAVLRDTHALPAWLGMYTGMRLGEICGLKWADIDWENGMIAVRRTVQRLKRQNRNCGPKTALCVGTPKSRYSRRTIPVPAFLVEKLHDLWLEQTRDGSVAEFIFSTDGHAAEPRTVQRQFERLARRAELSNVHFHSLRHSFATRLLELGVDAKTVSVLMGHGSVKTTLDCYAHSLAKQQSKAIQQLAKSRMHYRDLGRHKPR</sequence>
<dbReference type="PROSITE" id="PS51898">
    <property type="entry name" value="TYR_RECOMBINASE"/>
    <property type="match status" value="1"/>
</dbReference>
<dbReference type="Proteomes" id="UP000886884">
    <property type="component" value="Unassembled WGS sequence"/>
</dbReference>
<dbReference type="InterPro" id="IPR050090">
    <property type="entry name" value="Tyrosine_recombinase_XerCD"/>
</dbReference>
<dbReference type="GO" id="GO:0006310">
    <property type="term" value="P:DNA recombination"/>
    <property type="evidence" value="ECO:0007669"/>
    <property type="project" value="UniProtKB-KW"/>
</dbReference>
<gene>
    <name evidence="7" type="ORF">IAA64_13915</name>
</gene>
<dbReference type="EMBL" id="DVOT01000247">
    <property type="protein sequence ID" value="HIV29053.1"/>
    <property type="molecule type" value="Genomic_DNA"/>
</dbReference>
<name>A0A9D1TE99_9FIRM</name>
<evidence type="ECO:0000256" key="3">
    <source>
        <dbReference type="ARBA" id="ARBA00022908"/>
    </source>
</evidence>
<feature type="domain" description="Tyr recombinase" evidence="6">
    <location>
        <begin position="171"/>
        <end position="369"/>
    </location>
</feature>
<dbReference type="AlphaFoldDB" id="A0A9D1TE99"/>
<reference evidence="7" key="2">
    <citation type="journal article" date="2021" name="PeerJ">
        <title>Extensive microbial diversity within the chicken gut microbiome revealed by metagenomics and culture.</title>
        <authorList>
            <person name="Gilroy R."/>
            <person name="Ravi A."/>
            <person name="Getino M."/>
            <person name="Pursley I."/>
            <person name="Horton D.L."/>
            <person name="Alikhan N.F."/>
            <person name="Baker D."/>
            <person name="Gharbi K."/>
            <person name="Hall N."/>
            <person name="Watson M."/>
            <person name="Adriaenssens E.M."/>
            <person name="Foster-Nyarko E."/>
            <person name="Jarju S."/>
            <person name="Secka A."/>
            <person name="Antonio M."/>
            <person name="Oren A."/>
            <person name="Chaudhuri R.R."/>
            <person name="La Ragione R."/>
            <person name="Hildebrand F."/>
            <person name="Pallen M.J."/>
        </authorList>
    </citation>
    <scope>NUCLEOTIDE SEQUENCE</scope>
    <source>
        <strain evidence="7">CHK183-6373</strain>
    </source>
</reference>
<evidence type="ECO:0000259" key="6">
    <source>
        <dbReference type="PROSITE" id="PS51898"/>
    </source>
</evidence>
<dbReference type="CDD" id="cd01189">
    <property type="entry name" value="INT_ICEBs1_C_like"/>
    <property type="match status" value="1"/>
</dbReference>
<dbReference type="PANTHER" id="PTHR30349:SF64">
    <property type="entry name" value="PROPHAGE INTEGRASE INTD-RELATED"/>
    <property type="match status" value="1"/>
</dbReference>
<dbReference type="PANTHER" id="PTHR30349">
    <property type="entry name" value="PHAGE INTEGRASE-RELATED"/>
    <property type="match status" value="1"/>
</dbReference>
<dbReference type="GO" id="GO:0003677">
    <property type="term" value="F:DNA binding"/>
    <property type="evidence" value="ECO:0007669"/>
    <property type="project" value="UniProtKB-KW"/>
</dbReference>
<evidence type="ECO:0000256" key="4">
    <source>
        <dbReference type="ARBA" id="ARBA00023125"/>
    </source>
</evidence>
<organism evidence="7 8">
    <name type="scientific">Candidatus Ornithocaccomicrobium faecavium</name>
    <dbReference type="NCBI Taxonomy" id="2840890"/>
    <lineage>
        <taxon>Bacteria</taxon>
        <taxon>Bacillati</taxon>
        <taxon>Bacillota</taxon>
        <taxon>Clostridia</taxon>
        <taxon>Candidatus Ornithocaccomicrobium</taxon>
    </lineage>
</organism>
<dbReference type="InterPro" id="IPR011010">
    <property type="entry name" value="DNA_brk_join_enz"/>
</dbReference>
<evidence type="ECO:0000256" key="5">
    <source>
        <dbReference type="ARBA" id="ARBA00023172"/>
    </source>
</evidence>
<comment type="similarity">
    <text evidence="2">Belongs to the 'phage' integrase family.</text>
</comment>
<evidence type="ECO:0000313" key="8">
    <source>
        <dbReference type="Proteomes" id="UP000886884"/>
    </source>
</evidence>
<evidence type="ECO:0000256" key="1">
    <source>
        <dbReference type="ARBA" id="ARBA00003283"/>
    </source>
</evidence>
<dbReference type="Gene3D" id="1.10.150.130">
    <property type="match status" value="1"/>
</dbReference>
<evidence type="ECO:0000313" key="7">
    <source>
        <dbReference type="EMBL" id="HIV29053.1"/>
    </source>
</evidence>
<evidence type="ECO:0000256" key="2">
    <source>
        <dbReference type="ARBA" id="ARBA00008857"/>
    </source>
</evidence>
<keyword evidence="4" id="KW-0238">DNA-binding</keyword>
<dbReference type="Pfam" id="PF14659">
    <property type="entry name" value="Phage_int_SAM_3"/>
    <property type="match status" value="1"/>
</dbReference>
<dbReference type="InterPro" id="IPR010998">
    <property type="entry name" value="Integrase_recombinase_N"/>
</dbReference>
<dbReference type="InterPro" id="IPR013762">
    <property type="entry name" value="Integrase-like_cat_sf"/>
</dbReference>
<reference evidence="7" key="1">
    <citation type="submission" date="2020-10" db="EMBL/GenBank/DDBJ databases">
        <authorList>
            <person name="Gilroy R."/>
        </authorList>
    </citation>
    <scope>NUCLEOTIDE SEQUENCE</scope>
    <source>
        <strain evidence="7">CHK183-6373</strain>
    </source>
</reference>
<dbReference type="InterPro" id="IPR004107">
    <property type="entry name" value="Integrase_SAM-like_N"/>
</dbReference>
<protein>
    <submittedName>
        <fullName evidence="7">Site-specific integrase</fullName>
    </submittedName>
</protein>
<dbReference type="GO" id="GO:0015074">
    <property type="term" value="P:DNA integration"/>
    <property type="evidence" value="ECO:0007669"/>
    <property type="project" value="UniProtKB-KW"/>
</dbReference>
<accession>A0A9D1TE99</accession>
<dbReference type="InterPro" id="IPR002104">
    <property type="entry name" value="Integrase_catalytic"/>
</dbReference>
<proteinExistence type="inferred from homology"/>
<dbReference type="Gene3D" id="1.10.443.10">
    <property type="entry name" value="Intergrase catalytic core"/>
    <property type="match status" value="1"/>
</dbReference>
<keyword evidence="5" id="KW-0233">DNA recombination</keyword>
<keyword evidence="3" id="KW-0229">DNA integration</keyword>
<dbReference type="Pfam" id="PF00589">
    <property type="entry name" value="Phage_integrase"/>
    <property type="match status" value="1"/>
</dbReference>
<comment type="caution">
    <text evidence="7">The sequence shown here is derived from an EMBL/GenBank/DDBJ whole genome shotgun (WGS) entry which is preliminary data.</text>
</comment>
<comment type="function">
    <text evidence="1">Site-specific tyrosine recombinase, which acts by catalyzing the cutting and rejoining of the recombining DNA molecules.</text>
</comment>
<dbReference type="SUPFAM" id="SSF56349">
    <property type="entry name" value="DNA breaking-rejoining enzymes"/>
    <property type="match status" value="1"/>
</dbReference>